<evidence type="ECO:0000313" key="1">
    <source>
        <dbReference type="EMBL" id="CAG8784634.1"/>
    </source>
</evidence>
<sequence length="63" mass="7446">MNDDKQKLVWSICWGRFKKMRGVRCRTNQESSELVQLCKRAISSSTNQKMLDVFLDLECVFMI</sequence>
<protein>
    <submittedName>
        <fullName evidence="1">132_t:CDS:1</fullName>
    </submittedName>
</protein>
<dbReference type="Proteomes" id="UP000789901">
    <property type="component" value="Unassembled WGS sequence"/>
</dbReference>
<reference evidence="1 2" key="1">
    <citation type="submission" date="2021-06" db="EMBL/GenBank/DDBJ databases">
        <authorList>
            <person name="Kallberg Y."/>
            <person name="Tangrot J."/>
            <person name="Rosling A."/>
        </authorList>
    </citation>
    <scope>NUCLEOTIDE SEQUENCE [LARGE SCALE GENOMIC DNA]</scope>
    <source>
        <strain evidence="1 2">120-4 pot B 10/14</strain>
    </source>
</reference>
<evidence type="ECO:0000313" key="2">
    <source>
        <dbReference type="Proteomes" id="UP000789901"/>
    </source>
</evidence>
<gene>
    <name evidence="1" type="ORF">GMARGA_LOCUS20226</name>
</gene>
<keyword evidence="2" id="KW-1185">Reference proteome</keyword>
<organism evidence="1 2">
    <name type="scientific">Gigaspora margarita</name>
    <dbReference type="NCBI Taxonomy" id="4874"/>
    <lineage>
        <taxon>Eukaryota</taxon>
        <taxon>Fungi</taxon>
        <taxon>Fungi incertae sedis</taxon>
        <taxon>Mucoromycota</taxon>
        <taxon>Glomeromycotina</taxon>
        <taxon>Glomeromycetes</taxon>
        <taxon>Diversisporales</taxon>
        <taxon>Gigasporaceae</taxon>
        <taxon>Gigaspora</taxon>
    </lineage>
</organism>
<proteinExistence type="predicted"/>
<dbReference type="EMBL" id="CAJVQB010017539">
    <property type="protein sequence ID" value="CAG8784634.1"/>
    <property type="molecule type" value="Genomic_DNA"/>
</dbReference>
<accession>A0ABN7VLX2</accession>
<comment type="caution">
    <text evidence="1">The sequence shown here is derived from an EMBL/GenBank/DDBJ whole genome shotgun (WGS) entry which is preliminary data.</text>
</comment>
<name>A0ABN7VLX2_GIGMA</name>
<feature type="non-terminal residue" evidence="1">
    <location>
        <position position="63"/>
    </location>
</feature>